<dbReference type="Gene3D" id="1.10.150.240">
    <property type="entry name" value="Putative phosphatase, domain 2"/>
    <property type="match status" value="1"/>
</dbReference>
<gene>
    <name evidence="1" type="ORF">B0A77_03260</name>
</gene>
<reference evidence="1 2" key="1">
    <citation type="submission" date="2017-09" db="EMBL/GenBank/DDBJ databases">
        <title>Whole genomes of Flavobacteriaceae.</title>
        <authorList>
            <person name="Stine C."/>
            <person name="Li C."/>
            <person name="Tadesse D."/>
        </authorList>
    </citation>
    <scope>NUCLEOTIDE SEQUENCE [LARGE SCALE GENOMIC DNA]</scope>
    <source>
        <strain evidence="1 2">ATCC 35036</strain>
    </source>
</reference>
<dbReference type="Pfam" id="PF00702">
    <property type="entry name" value="Hydrolase"/>
    <property type="match status" value="1"/>
</dbReference>
<dbReference type="Gene3D" id="3.40.50.1000">
    <property type="entry name" value="HAD superfamily/HAD-like"/>
    <property type="match status" value="1"/>
</dbReference>
<dbReference type="CDD" id="cd02603">
    <property type="entry name" value="HAD_sEH-N_like"/>
    <property type="match status" value="1"/>
</dbReference>
<dbReference type="SUPFAM" id="SSF56784">
    <property type="entry name" value="HAD-like"/>
    <property type="match status" value="1"/>
</dbReference>
<organism evidence="1 2">
    <name type="scientific">Flavobacterium branchiophilum</name>
    <dbReference type="NCBI Taxonomy" id="55197"/>
    <lineage>
        <taxon>Bacteria</taxon>
        <taxon>Pseudomonadati</taxon>
        <taxon>Bacteroidota</taxon>
        <taxon>Flavobacteriia</taxon>
        <taxon>Flavobacteriales</taxon>
        <taxon>Flavobacteriaceae</taxon>
        <taxon>Flavobacterium</taxon>
    </lineage>
</organism>
<evidence type="ECO:0000313" key="1">
    <source>
        <dbReference type="EMBL" id="PDS26114.1"/>
    </source>
</evidence>
<dbReference type="SFLD" id="SFLDS00003">
    <property type="entry name" value="Haloacid_Dehalogenase"/>
    <property type="match status" value="1"/>
</dbReference>
<dbReference type="RefSeq" id="WP_014083104.1">
    <property type="nucleotide sequence ID" value="NZ_CBCSFI010000036.1"/>
</dbReference>
<dbReference type="PANTHER" id="PTHR43611:SF3">
    <property type="entry name" value="FLAVIN MONONUCLEOTIDE HYDROLASE 1, CHLOROPLATIC"/>
    <property type="match status" value="1"/>
</dbReference>
<dbReference type="InterPro" id="IPR036412">
    <property type="entry name" value="HAD-like_sf"/>
</dbReference>
<dbReference type="EMBL" id="PCMW01000019">
    <property type="protein sequence ID" value="PDS26114.1"/>
    <property type="molecule type" value="Genomic_DNA"/>
</dbReference>
<comment type="caution">
    <text evidence="1">The sequence shown here is derived from an EMBL/GenBank/DDBJ whole genome shotgun (WGS) entry which is preliminary data.</text>
</comment>
<dbReference type="AlphaFoldDB" id="A0A2H3KDR9"/>
<accession>A0A2H3KDR9</accession>
<dbReference type="Proteomes" id="UP000220828">
    <property type="component" value="Unassembled WGS sequence"/>
</dbReference>
<dbReference type="SFLD" id="SFLDG01129">
    <property type="entry name" value="C1.5:_HAD__Beta-PGM__Phosphata"/>
    <property type="match status" value="1"/>
</dbReference>
<dbReference type="NCBIfam" id="TIGR01509">
    <property type="entry name" value="HAD-SF-IA-v3"/>
    <property type="match status" value="1"/>
</dbReference>
<proteinExistence type="predicted"/>
<sequence>MTAIIFDFGDVLINLNRRQTQLAFEKLGLQNYEIIIASANDAFEKGTIDELTFLETFQKHIPNASLSDIKAAWNTILGDFPTYRLDFLKKLSQNYDLYLLSNTDAIHIAYFESQTPATFVKEFYQCFKKIYFSFDLKMRKPDLEIYQHVLQDNGLNPKKTLFIDDKKANTDAAAQLGISVWNLQVGQEDVVSLFEKKLQ</sequence>
<dbReference type="OMA" id="IDIDFNR"/>
<dbReference type="InterPro" id="IPR006439">
    <property type="entry name" value="HAD-SF_hydro_IA"/>
</dbReference>
<name>A0A2H3KDR9_9FLAO</name>
<dbReference type="InterPro" id="IPR023198">
    <property type="entry name" value="PGP-like_dom2"/>
</dbReference>
<dbReference type="PANTHER" id="PTHR43611">
    <property type="entry name" value="ALPHA-D-GLUCOSE 1-PHOSPHATE PHOSPHATASE"/>
    <property type="match status" value="1"/>
</dbReference>
<protein>
    <submittedName>
        <fullName evidence="1">HAD family phosphatase</fullName>
    </submittedName>
</protein>
<evidence type="ECO:0000313" key="2">
    <source>
        <dbReference type="Proteomes" id="UP000220828"/>
    </source>
</evidence>
<dbReference type="InterPro" id="IPR023214">
    <property type="entry name" value="HAD_sf"/>
</dbReference>